<evidence type="ECO:0000313" key="9">
    <source>
        <dbReference type="Proteomes" id="UP000291078"/>
    </source>
</evidence>
<dbReference type="Gene3D" id="3.40.50.300">
    <property type="entry name" value="P-loop containing nucleotide triphosphate hydrolases"/>
    <property type="match status" value="2"/>
</dbReference>
<dbReference type="EMBL" id="SGXM01000006">
    <property type="protein sequence ID" value="RZT35495.1"/>
    <property type="molecule type" value="Genomic_DNA"/>
</dbReference>
<evidence type="ECO:0000256" key="2">
    <source>
        <dbReference type="ARBA" id="ARBA00022553"/>
    </source>
</evidence>
<reference evidence="8 9" key="1">
    <citation type="journal article" date="2015" name="Stand. Genomic Sci.">
        <title>Genomic Encyclopedia of Bacterial and Archaeal Type Strains, Phase III: the genomes of soil and plant-associated and newly described type strains.</title>
        <authorList>
            <person name="Whitman W.B."/>
            <person name="Woyke T."/>
            <person name="Klenk H.P."/>
            <person name="Zhou Y."/>
            <person name="Lilburn T.G."/>
            <person name="Beck B.J."/>
            <person name="De Vos P."/>
            <person name="Vandamme P."/>
            <person name="Eisen J.A."/>
            <person name="Garrity G."/>
            <person name="Hugenholtz P."/>
            <person name="Kyrpides N.C."/>
        </authorList>
    </citation>
    <scope>NUCLEOTIDE SEQUENCE [LARGE SCALE GENOMIC DNA]</scope>
    <source>
        <strain evidence="8 9">ASC-9842</strain>
    </source>
</reference>
<comment type="caution">
    <text evidence="8">The sequence shown here is derived from an EMBL/GenBank/DDBJ whole genome shotgun (WGS) entry which is preliminary data.</text>
</comment>
<dbReference type="PANTHER" id="PTHR42926">
    <property type="match status" value="1"/>
</dbReference>
<keyword evidence="5" id="KW-0418">Kinase</keyword>
<organism evidence="8 9">
    <name type="scientific">Cupriavidus agavae</name>
    <dbReference type="NCBI Taxonomy" id="1001822"/>
    <lineage>
        <taxon>Bacteria</taxon>
        <taxon>Pseudomonadati</taxon>
        <taxon>Pseudomonadota</taxon>
        <taxon>Betaproteobacteria</taxon>
        <taxon>Burkholderiales</taxon>
        <taxon>Burkholderiaceae</taxon>
        <taxon>Cupriavidus</taxon>
    </lineage>
</organism>
<evidence type="ECO:0000259" key="7">
    <source>
        <dbReference type="PROSITE" id="PS51146"/>
    </source>
</evidence>
<sequence>MTKELVRVQSGVPGFDTILCGGLVQGAAYIVQGSPGAGKTILANQIAFHQARNSGRILYVTLLAESHDRLFQALSTFGFYDPAAVGREVFYISLFNVLRDDGLPALVKALRTELARHSCTTLILDGLLIAKDKAESALDVKTFVAELQSHAAFTGCTVLFLTSASIDEVSPEHTMVDGVIQLKEELVGIRTVRRIRVSKSRGSAGLGGLHQYQILPAGIEIYPRLEALHRTPSHERWVDVERIETGVHGLELLIGGGLPAAAVTLLMGPAGSGKTTFGLNFLKLATSQDPGLFFGFYESPQRLKAKSRALGMDLEALEATGAVSIVWNPMTENFLDHLGHQLLAAVRERGVRRLFVDGIAGFQRSAFEPARLIEFYTALANELRALGVSTIATLEMPEVDGVLGTDPPPEYGSLMDNLVHLRHARQDGEVRRFIGVVKMRDSAFDTTFHDVVIESGGLRVANRLDVSEARGVRDLTSNSAGAQPSHES</sequence>
<dbReference type="PIRSF" id="PIRSF039117">
    <property type="entry name" value="KaiC"/>
    <property type="match status" value="1"/>
</dbReference>
<keyword evidence="4" id="KW-0677">Repeat</keyword>
<dbReference type="InterPro" id="IPR027417">
    <property type="entry name" value="P-loop_NTPase"/>
</dbReference>
<protein>
    <recommendedName>
        <fullName evidence="1">non-specific serine/threonine protein kinase</fullName>
        <ecNumber evidence="1">2.7.11.1</ecNumber>
    </recommendedName>
</protein>
<evidence type="ECO:0000256" key="3">
    <source>
        <dbReference type="ARBA" id="ARBA00022679"/>
    </source>
</evidence>
<keyword evidence="3" id="KW-0808">Transferase</keyword>
<dbReference type="InterPro" id="IPR030665">
    <property type="entry name" value="KaiC"/>
</dbReference>
<evidence type="ECO:0000256" key="4">
    <source>
        <dbReference type="ARBA" id="ARBA00022737"/>
    </source>
</evidence>
<dbReference type="PROSITE" id="PS51146">
    <property type="entry name" value="KAIC"/>
    <property type="match status" value="2"/>
</dbReference>
<dbReference type="Proteomes" id="UP000291078">
    <property type="component" value="Unassembled WGS sequence"/>
</dbReference>
<evidence type="ECO:0000256" key="5">
    <source>
        <dbReference type="ARBA" id="ARBA00022777"/>
    </source>
</evidence>
<dbReference type="InterPro" id="IPR010624">
    <property type="entry name" value="KaiC_dom"/>
</dbReference>
<accession>A0A4Q7RP95</accession>
<gene>
    <name evidence="8" type="ORF">EV147_3945</name>
</gene>
<dbReference type="InterPro" id="IPR051347">
    <property type="entry name" value="Circadian_clock_KaiC-rel"/>
</dbReference>
<dbReference type="InterPro" id="IPR003593">
    <property type="entry name" value="AAA+_ATPase"/>
</dbReference>
<dbReference type="RefSeq" id="WP_130392889.1">
    <property type="nucleotide sequence ID" value="NZ_SGXM01000006.1"/>
</dbReference>
<dbReference type="AlphaFoldDB" id="A0A4Q7RP95"/>
<evidence type="ECO:0000256" key="1">
    <source>
        <dbReference type="ARBA" id="ARBA00012513"/>
    </source>
</evidence>
<evidence type="ECO:0000256" key="6">
    <source>
        <dbReference type="ARBA" id="ARBA00022801"/>
    </source>
</evidence>
<dbReference type="EC" id="2.7.11.1" evidence="1"/>
<keyword evidence="6" id="KW-0378">Hydrolase</keyword>
<name>A0A4Q7RP95_9BURK</name>
<dbReference type="SMART" id="SM00382">
    <property type="entry name" value="AAA"/>
    <property type="match status" value="2"/>
</dbReference>
<dbReference type="GO" id="GO:0005524">
    <property type="term" value="F:ATP binding"/>
    <property type="evidence" value="ECO:0007669"/>
    <property type="project" value="InterPro"/>
</dbReference>
<keyword evidence="9" id="KW-1185">Reference proteome</keyword>
<dbReference type="InterPro" id="IPR014774">
    <property type="entry name" value="KaiC-like_dom"/>
</dbReference>
<keyword evidence="2" id="KW-0597">Phosphoprotein</keyword>
<dbReference type="GO" id="GO:0004674">
    <property type="term" value="F:protein serine/threonine kinase activity"/>
    <property type="evidence" value="ECO:0007669"/>
    <property type="project" value="UniProtKB-EC"/>
</dbReference>
<dbReference type="Pfam" id="PF06745">
    <property type="entry name" value="ATPase"/>
    <property type="match status" value="2"/>
</dbReference>
<dbReference type="GO" id="GO:0016787">
    <property type="term" value="F:hydrolase activity"/>
    <property type="evidence" value="ECO:0007669"/>
    <property type="project" value="UniProtKB-KW"/>
</dbReference>
<feature type="domain" description="KaiC" evidence="7">
    <location>
        <begin position="241"/>
        <end position="478"/>
    </location>
</feature>
<evidence type="ECO:0000313" key="8">
    <source>
        <dbReference type="EMBL" id="RZT35495.1"/>
    </source>
</evidence>
<feature type="domain" description="KaiC" evidence="7">
    <location>
        <begin position="6"/>
        <end position="235"/>
    </location>
</feature>
<dbReference type="SUPFAM" id="SSF52540">
    <property type="entry name" value="P-loop containing nucleoside triphosphate hydrolases"/>
    <property type="match status" value="2"/>
</dbReference>
<dbReference type="OrthoDB" id="9783783at2"/>
<dbReference type="PANTHER" id="PTHR42926:SF1">
    <property type="entry name" value="CIRCADIAN CLOCK OSCILLATOR PROTEIN KAIC 1"/>
    <property type="match status" value="1"/>
</dbReference>
<proteinExistence type="predicted"/>